<feature type="compositionally biased region" description="Basic and acidic residues" evidence="1">
    <location>
        <begin position="36"/>
        <end position="48"/>
    </location>
</feature>
<feature type="non-terminal residue" evidence="2">
    <location>
        <position position="1"/>
    </location>
</feature>
<reference evidence="2 3" key="1">
    <citation type="journal article" date="2021" name="Sci. Rep.">
        <title>Genome sequencing of the multicellular alga Astrephomene provides insights into convergent evolution of germ-soma differentiation.</title>
        <authorList>
            <person name="Yamashita S."/>
            <person name="Yamamoto K."/>
            <person name="Matsuzaki R."/>
            <person name="Suzuki S."/>
            <person name="Yamaguchi H."/>
            <person name="Hirooka S."/>
            <person name="Minakuchi Y."/>
            <person name="Miyagishima S."/>
            <person name="Kawachi M."/>
            <person name="Toyoda A."/>
            <person name="Nozaki H."/>
        </authorList>
    </citation>
    <scope>NUCLEOTIDE SEQUENCE [LARGE SCALE GENOMIC DNA]</scope>
    <source>
        <strain evidence="2 3">NIES-4017</strain>
    </source>
</reference>
<dbReference type="InterPro" id="IPR029787">
    <property type="entry name" value="Nucleotide_cyclase"/>
</dbReference>
<dbReference type="AlphaFoldDB" id="A0AAD3DH65"/>
<comment type="caution">
    <text evidence="2">The sequence shown here is derived from an EMBL/GenBank/DDBJ whole genome shotgun (WGS) entry which is preliminary data.</text>
</comment>
<feature type="region of interest" description="Disordered" evidence="1">
    <location>
        <begin position="172"/>
        <end position="203"/>
    </location>
</feature>
<feature type="compositionally biased region" description="Gly residues" evidence="1">
    <location>
        <begin position="241"/>
        <end position="252"/>
    </location>
</feature>
<dbReference type="Gene3D" id="3.30.70.1230">
    <property type="entry name" value="Nucleotide cyclase"/>
    <property type="match status" value="1"/>
</dbReference>
<organism evidence="2 3">
    <name type="scientific">Astrephomene gubernaculifera</name>
    <dbReference type="NCBI Taxonomy" id="47775"/>
    <lineage>
        <taxon>Eukaryota</taxon>
        <taxon>Viridiplantae</taxon>
        <taxon>Chlorophyta</taxon>
        <taxon>core chlorophytes</taxon>
        <taxon>Chlorophyceae</taxon>
        <taxon>CS clade</taxon>
        <taxon>Chlamydomonadales</taxon>
        <taxon>Astrephomenaceae</taxon>
        <taxon>Astrephomene</taxon>
    </lineage>
</organism>
<feature type="region of interest" description="Disordered" evidence="1">
    <location>
        <begin position="295"/>
        <end position="321"/>
    </location>
</feature>
<feature type="compositionally biased region" description="Basic residues" evidence="1">
    <location>
        <begin position="226"/>
        <end position="236"/>
    </location>
</feature>
<proteinExistence type="predicted"/>
<gene>
    <name evidence="2" type="ORF">Agub_g874</name>
</gene>
<name>A0AAD3DH65_9CHLO</name>
<protein>
    <submittedName>
        <fullName evidence="2">Uncharacterized protein</fullName>
    </submittedName>
</protein>
<keyword evidence="3" id="KW-1185">Reference proteome</keyword>
<feature type="compositionally biased region" description="Low complexity" evidence="1">
    <location>
        <begin position="25"/>
        <end position="35"/>
    </location>
</feature>
<feature type="region of interest" description="Disordered" evidence="1">
    <location>
        <begin position="226"/>
        <end position="258"/>
    </location>
</feature>
<dbReference type="Proteomes" id="UP001054857">
    <property type="component" value="Unassembled WGS sequence"/>
</dbReference>
<evidence type="ECO:0000313" key="3">
    <source>
        <dbReference type="Proteomes" id="UP001054857"/>
    </source>
</evidence>
<feature type="region of interest" description="Disordered" evidence="1">
    <location>
        <begin position="25"/>
        <end position="48"/>
    </location>
</feature>
<evidence type="ECO:0000256" key="1">
    <source>
        <dbReference type="SAM" id="MobiDB-lite"/>
    </source>
</evidence>
<dbReference type="SUPFAM" id="SSF55073">
    <property type="entry name" value="Nucleotide cyclase"/>
    <property type="match status" value="1"/>
</dbReference>
<feature type="compositionally biased region" description="Gly residues" evidence="1">
    <location>
        <begin position="172"/>
        <end position="183"/>
    </location>
</feature>
<dbReference type="EMBL" id="BMAR01000001">
    <property type="protein sequence ID" value="GFR40332.1"/>
    <property type="molecule type" value="Genomic_DNA"/>
</dbReference>
<sequence length="515" mass="51303">SAASFLRAFRGASSFTTGRRTMLGGSSLAGSGKSLLLERERGRDGDECSRSSRRHVAAVATMQGFDVKRPAGDRTSMTAVAAVDALASGREGAAVAGAVAAAAAAATAAAAGATGAVPYGAAEGMDSGDEEAVAAGMAANAAAAATDGTAAVSARMGDGLVDGSCGAGAGGGGGGGGGGGEGGGGEEERAAARGDGGGDTVAGVPSLSMLTAARLSSRAVIMRSWTRQRNRLRRRTPSGFTSGGDGGGGGAEGRFARKHKGSATAAAAAAATTSTSAGMVMGHMAAAATAATAAASRSATDSEHPQQAAHGHTEDSSSCGAGRGVGTVAGAFHDLVVIDMGVHRLNIPAIGAAYGDVYDGVQVIQILPSHLKHRAAYHAPLRSPAMLAPGFFEAPGASQALLPRSPGQPPSFPRLSLMFVQPAGYTAVANSHPEVAERSGAVFCATVRDVLRMYGAYECQEYECTFMVACHDPRVGAEAALALHTWLLHADWPADLLELSEGREVLGSDGQPVTR</sequence>
<evidence type="ECO:0000313" key="2">
    <source>
        <dbReference type="EMBL" id="GFR40332.1"/>
    </source>
</evidence>
<accession>A0AAD3DH65</accession>